<dbReference type="GO" id="GO:0034551">
    <property type="term" value="P:mitochondrial respiratory chain complex III assembly"/>
    <property type="evidence" value="ECO:0007669"/>
    <property type="project" value="TreeGrafter"/>
</dbReference>
<dbReference type="PANTHER" id="PTHR28250:SF1">
    <property type="entry name" value="CYTOCHROME B PRE-MRNA-PROCESSING PROTEIN 6"/>
    <property type="match status" value="1"/>
</dbReference>
<evidence type="ECO:0000313" key="2">
    <source>
        <dbReference type="Proteomes" id="UP001337655"/>
    </source>
</evidence>
<dbReference type="Proteomes" id="UP001337655">
    <property type="component" value="Unassembled WGS sequence"/>
</dbReference>
<dbReference type="EMBL" id="JAVRRT010000004">
    <property type="protein sequence ID" value="KAK5173129.1"/>
    <property type="molecule type" value="Genomic_DNA"/>
</dbReference>
<protein>
    <recommendedName>
        <fullName evidence="3">Complex 1 LYR protein</fullName>
    </recommendedName>
</protein>
<dbReference type="GO" id="GO:0061671">
    <property type="term" value="C:Cbp3p-Cbp6 complex"/>
    <property type="evidence" value="ECO:0007669"/>
    <property type="project" value="InterPro"/>
</dbReference>
<dbReference type="GeneID" id="89924598"/>
<keyword evidence="2" id="KW-1185">Reference proteome</keyword>
<name>A0AAV9PGV3_9PEZI</name>
<sequence length="112" mass="13398">MSRQQISNHYTRLLRLWPTDRLRPAERHFQRLLEHRIQHPPAHAGVEAKEVNAAYLLLDNAASRQFPLSDRIMKPRSDPQHYETLEREIDEVPDRTFWGRMMKRLGGMVRMK</sequence>
<dbReference type="PANTHER" id="PTHR28250">
    <property type="entry name" value="CYTOCHROME B PRE-MRNA-PROCESSING PROTEIN 6"/>
    <property type="match status" value="1"/>
</dbReference>
<evidence type="ECO:0000313" key="1">
    <source>
        <dbReference type="EMBL" id="KAK5173129.1"/>
    </source>
</evidence>
<gene>
    <name evidence="1" type="ORF">LTR77_003251</name>
</gene>
<accession>A0AAV9PGV3</accession>
<comment type="caution">
    <text evidence="1">The sequence shown here is derived from an EMBL/GenBank/DDBJ whole genome shotgun (WGS) entry which is preliminary data.</text>
</comment>
<dbReference type="AlphaFoldDB" id="A0AAV9PGV3"/>
<dbReference type="RefSeq" id="XP_064661847.1">
    <property type="nucleotide sequence ID" value="XM_064800508.1"/>
</dbReference>
<dbReference type="GO" id="GO:0043022">
    <property type="term" value="F:ribosome binding"/>
    <property type="evidence" value="ECO:0007669"/>
    <property type="project" value="InterPro"/>
</dbReference>
<reference evidence="1 2" key="1">
    <citation type="submission" date="2023-08" db="EMBL/GenBank/DDBJ databases">
        <title>Black Yeasts Isolated from many extreme environments.</title>
        <authorList>
            <person name="Coleine C."/>
            <person name="Stajich J.E."/>
            <person name="Selbmann L."/>
        </authorList>
    </citation>
    <scope>NUCLEOTIDE SEQUENCE [LARGE SCALE GENOMIC DNA]</scope>
    <source>
        <strain evidence="1 2">CCFEE 5935</strain>
    </source>
</reference>
<organism evidence="1 2">
    <name type="scientific">Saxophila tyrrhenica</name>
    <dbReference type="NCBI Taxonomy" id="1690608"/>
    <lineage>
        <taxon>Eukaryota</taxon>
        <taxon>Fungi</taxon>
        <taxon>Dikarya</taxon>
        <taxon>Ascomycota</taxon>
        <taxon>Pezizomycotina</taxon>
        <taxon>Dothideomycetes</taxon>
        <taxon>Dothideomycetidae</taxon>
        <taxon>Mycosphaerellales</taxon>
        <taxon>Extremaceae</taxon>
        <taxon>Saxophila</taxon>
    </lineage>
</organism>
<evidence type="ECO:0008006" key="3">
    <source>
        <dbReference type="Google" id="ProtNLM"/>
    </source>
</evidence>
<dbReference type="InterPro" id="IPR037653">
    <property type="entry name" value="Cbp6"/>
</dbReference>
<proteinExistence type="predicted"/>
<dbReference type="Pfam" id="PF20180">
    <property type="entry name" value="UQCC2_CBP6"/>
    <property type="match status" value="1"/>
</dbReference>